<dbReference type="PANTHER" id="PTHR11588">
    <property type="entry name" value="TUBULIN"/>
    <property type="match status" value="1"/>
</dbReference>
<dbReference type="InterPro" id="IPR036525">
    <property type="entry name" value="Tubulin/FtsZ_GTPase_sf"/>
</dbReference>
<dbReference type="Pfam" id="PF00091">
    <property type="entry name" value="Tubulin"/>
    <property type="match status" value="1"/>
</dbReference>
<evidence type="ECO:0000256" key="3">
    <source>
        <dbReference type="ARBA" id="ARBA00022741"/>
    </source>
</evidence>
<dbReference type="InterPro" id="IPR023123">
    <property type="entry name" value="Tubulin_C"/>
</dbReference>
<accession>A0AAD9J3P1</accession>
<comment type="caution">
    <text evidence="6">The sequence shown here is derived from an EMBL/GenBank/DDBJ whole genome shotgun (WGS) entry which is preliminary data.</text>
</comment>
<dbReference type="PROSITE" id="PS00227">
    <property type="entry name" value="TUBULIN"/>
    <property type="match status" value="1"/>
</dbReference>
<dbReference type="Gene3D" id="3.40.50.1440">
    <property type="entry name" value="Tubulin/FtsZ, GTPase domain"/>
    <property type="match status" value="2"/>
</dbReference>
<dbReference type="GO" id="GO:0005874">
    <property type="term" value="C:microtubule"/>
    <property type="evidence" value="ECO:0007669"/>
    <property type="project" value="UniProtKB-KW"/>
</dbReference>
<dbReference type="GO" id="GO:0007017">
    <property type="term" value="P:microtubule-based process"/>
    <property type="evidence" value="ECO:0007669"/>
    <property type="project" value="InterPro"/>
</dbReference>
<keyword evidence="2" id="KW-0493">Microtubule</keyword>
<gene>
    <name evidence="6" type="ORF">LSH36_634g00065</name>
</gene>
<evidence type="ECO:0000256" key="2">
    <source>
        <dbReference type="ARBA" id="ARBA00022701"/>
    </source>
</evidence>
<dbReference type="InterPro" id="IPR008280">
    <property type="entry name" value="Tub_FtsZ_C"/>
</dbReference>
<dbReference type="InterPro" id="IPR003008">
    <property type="entry name" value="Tubulin_FtsZ_GTPase"/>
</dbReference>
<dbReference type="SMART" id="SM00864">
    <property type="entry name" value="Tubulin"/>
    <property type="match status" value="1"/>
</dbReference>
<protein>
    <recommendedName>
        <fullName evidence="5">Tubulin/FtsZ GTPase domain-containing protein</fullName>
    </recommendedName>
</protein>
<evidence type="ECO:0000313" key="7">
    <source>
        <dbReference type="Proteomes" id="UP001208570"/>
    </source>
</evidence>
<dbReference type="SUPFAM" id="SSF55307">
    <property type="entry name" value="Tubulin C-terminal domain-like"/>
    <property type="match status" value="1"/>
</dbReference>
<dbReference type="InterPro" id="IPR017975">
    <property type="entry name" value="Tubulin_CS"/>
</dbReference>
<proteinExistence type="inferred from homology"/>
<comment type="similarity">
    <text evidence="1">Belongs to the tubulin family.</text>
</comment>
<name>A0AAD9J3P1_9ANNE</name>
<dbReference type="InterPro" id="IPR000217">
    <property type="entry name" value="Tubulin"/>
</dbReference>
<keyword evidence="7" id="KW-1185">Reference proteome</keyword>
<dbReference type="Gene3D" id="1.10.287.600">
    <property type="entry name" value="Helix hairpin bin"/>
    <property type="match status" value="1"/>
</dbReference>
<dbReference type="GO" id="GO:0005525">
    <property type="term" value="F:GTP binding"/>
    <property type="evidence" value="ECO:0007669"/>
    <property type="project" value="UniProtKB-KW"/>
</dbReference>
<dbReference type="AlphaFoldDB" id="A0AAD9J3P1"/>
<organism evidence="6 7">
    <name type="scientific">Paralvinella palmiformis</name>
    <dbReference type="NCBI Taxonomy" id="53620"/>
    <lineage>
        <taxon>Eukaryota</taxon>
        <taxon>Metazoa</taxon>
        <taxon>Spiralia</taxon>
        <taxon>Lophotrochozoa</taxon>
        <taxon>Annelida</taxon>
        <taxon>Polychaeta</taxon>
        <taxon>Sedentaria</taxon>
        <taxon>Canalipalpata</taxon>
        <taxon>Terebellida</taxon>
        <taxon>Terebelliformia</taxon>
        <taxon>Alvinellidae</taxon>
        <taxon>Paralvinella</taxon>
    </lineage>
</organism>
<evidence type="ECO:0000313" key="6">
    <source>
        <dbReference type="EMBL" id="KAK2146086.1"/>
    </source>
</evidence>
<sequence length="342" mass="38266">MSTVILQVGQCGNQIGKELWTVMNSDKANKLGIRPANIHGRRRGSGTNWALGYYGSNVAEEDSLLKCTMDAIRKEVERCSSFSGFIMLHSISGGTGSGLGSRLCEVLGDEYSDCILWFHNDEILERLQRRSSKHPEVGVSYVTMNQHIAKCLAGLILPTDTLTARSGISIGQEPWELVRSVTPLPAQKFLLVNNLTKRNSSWENIIGSLNQELKKHDEDGKPYSSLSNLMVVRGHSMDSFTQQWKATEKRVKTAYNCVKWNPFPVEYWTAQDNSGTSAVTMAANHSSITDHLSLIGFSARLKYDAKAYLHWYEKYGCEQSDFDDAFTVLNDCIQAYTEMVGR</sequence>
<keyword evidence="3" id="KW-0547">Nucleotide-binding</keyword>
<evidence type="ECO:0000259" key="5">
    <source>
        <dbReference type="SMART" id="SM00864"/>
    </source>
</evidence>
<dbReference type="SUPFAM" id="SSF52490">
    <property type="entry name" value="Tubulin nucleotide-binding domain-like"/>
    <property type="match status" value="1"/>
</dbReference>
<evidence type="ECO:0000256" key="4">
    <source>
        <dbReference type="ARBA" id="ARBA00023134"/>
    </source>
</evidence>
<dbReference type="EMBL" id="JAODUP010000633">
    <property type="protein sequence ID" value="KAK2146086.1"/>
    <property type="molecule type" value="Genomic_DNA"/>
</dbReference>
<feature type="domain" description="Tubulin/FtsZ GTPase" evidence="5">
    <location>
        <begin position="2"/>
        <end position="167"/>
    </location>
</feature>
<keyword evidence="4" id="KW-0342">GTP-binding</keyword>
<evidence type="ECO:0000256" key="1">
    <source>
        <dbReference type="ARBA" id="ARBA00009636"/>
    </source>
</evidence>
<reference evidence="6" key="1">
    <citation type="journal article" date="2023" name="Mol. Biol. Evol.">
        <title>Third-Generation Sequencing Reveals the Adaptive Role of the Epigenome in Three Deep-Sea Polychaetes.</title>
        <authorList>
            <person name="Perez M."/>
            <person name="Aroh O."/>
            <person name="Sun Y."/>
            <person name="Lan Y."/>
            <person name="Juniper S.K."/>
            <person name="Young C.R."/>
            <person name="Angers B."/>
            <person name="Qian P.Y."/>
        </authorList>
    </citation>
    <scope>NUCLEOTIDE SEQUENCE</scope>
    <source>
        <strain evidence="6">P08H-3</strain>
    </source>
</reference>
<dbReference type="Proteomes" id="UP001208570">
    <property type="component" value="Unassembled WGS sequence"/>
</dbReference>